<evidence type="ECO:0000313" key="2">
    <source>
        <dbReference type="EMBL" id="EEJ71593.1"/>
    </source>
</evidence>
<gene>
    <name evidence="2" type="ORF">HMPREF0548_1613</name>
</gene>
<dbReference type="GO" id="GO:0006313">
    <property type="term" value="P:DNA transposition"/>
    <property type="evidence" value="ECO:0007669"/>
    <property type="project" value="InterPro"/>
</dbReference>
<dbReference type="Proteomes" id="UP000005583">
    <property type="component" value="Unassembled WGS sequence"/>
</dbReference>
<evidence type="ECO:0000313" key="3">
    <source>
        <dbReference type="Proteomes" id="UP000005583"/>
    </source>
</evidence>
<reference evidence="2 3" key="1">
    <citation type="submission" date="2009-01" db="EMBL/GenBank/DDBJ databases">
        <authorList>
            <person name="Qin X."/>
            <person name="Bachman B."/>
            <person name="Battles P."/>
            <person name="Bell A."/>
            <person name="Bess C."/>
            <person name="Bickham C."/>
            <person name="Chaboub L."/>
            <person name="Chen D."/>
            <person name="Coyle M."/>
            <person name="Deiros D.R."/>
            <person name="Dinh H."/>
            <person name="Forbes L."/>
            <person name="Fowler G."/>
            <person name="Francisco L."/>
            <person name="Fu Q."/>
            <person name="Gubbala S."/>
            <person name="Hale W."/>
            <person name="Han Y."/>
            <person name="Hemphill L."/>
            <person name="Highlander S.K."/>
            <person name="Hirani K."/>
            <person name="Hogues M."/>
            <person name="Jackson L."/>
            <person name="Jakkamsetti A."/>
            <person name="Javaid M."/>
            <person name="Jiang H."/>
            <person name="Korchina V."/>
            <person name="Kovar C."/>
            <person name="Lara F."/>
            <person name="Lee S."/>
            <person name="Mata R."/>
            <person name="Mathew T."/>
            <person name="Moen C."/>
            <person name="Morales K."/>
            <person name="Munidasa M."/>
            <person name="Nazareth L."/>
            <person name="Ngo R."/>
            <person name="Nguyen L."/>
            <person name="Okwuonu G."/>
            <person name="Ongeri F."/>
            <person name="Patil S."/>
            <person name="Petrosino J."/>
            <person name="Pham C."/>
            <person name="Pham P."/>
            <person name="Pu L.-L."/>
            <person name="Puazo M."/>
            <person name="Raj R."/>
            <person name="Reid J."/>
            <person name="Rouhana J."/>
            <person name="Saada N."/>
            <person name="Shang Y."/>
            <person name="Simmons D."/>
            <person name="Thornton R."/>
            <person name="Warren J."/>
            <person name="Weissenberger G."/>
            <person name="Zhang J."/>
            <person name="Zhang L."/>
            <person name="Zhou C."/>
            <person name="Zhu D."/>
            <person name="Muzny D."/>
            <person name="Worley K."/>
            <person name="Gibbs R."/>
        </authorList>
    </citation>
    <scope>NUCLEOTIDE SEQUENCE [LARGE SCALE GENOMIC DNA]</scope>
    <source>
        <strain evidence="2 3">DSM 16047</strain>
    </source>
</reference>
<dbReference type="HOGENOM" id="CLU_1832661_0_0_9"/>
<protein>
    <recommendedName>
        <fullName evidence="1">Transposase IS116/IS110/IS902 C-terminal domain-containing protein</fullName>
    </recommendedName>
</protein>
<dbReference type="eggNOG" id="COG3547">
    <property type="taxonomic scope" value="Bacteria"/>
</dbReference>
<dbReference type="GO" id="GO:0004803">
    <property type="term" value="F:transposase activity"/>
    <property type="evidence" value="ECO:0007669"/>
    <property type="project" value="InterPro"/>
</dbReference>
<dbReference type="InterPro" id="IPR003346">
    <property type="entry name" value="Transposase_20"/>
</dbReference>
<keyword evidence="3" id="KW-1185">Reference proteome</keyword>
<sequence>MYCHPDFLVGLTLKEMTDRVYQSVSRRIHKDVIQNYCAQVWLAAKNSYPAVPADSLEIEVISEYCNEVENYNKEITYIQNRLIKIAVSLNNFKIISSIPGAGQLNSALLLGFTGDLARFDNYKQLNAFLGLDLNRYISVW</sequence>
<dbReference type="STRING" id="525365.HMPREF0548_1613"/>
<dbReference type="PATRIC" id="fig|525365.8.peg.1827"/>
<dbReference type="AlphaFoldDB" id="C2EPL7"/>
<dbReference type="Pfam" id="PF02371">
    <property type="entry name" value="Transposase_20"/>
    <property type="match status" value="1"/>
</dbReference>
<dbReference type="GO" id="GO:0003677">
    <property type="term" value="F:DNA binding"/>
    <property type="evidence" value="ECO:0007669"/>
    <property type="project" value="InterPro"/>
</dbReference>
<organism evidence="2 3">
    <name type="scientific">Lactobacillus ultunensis DSM 16047</name>
    <dbReference type="NCBI Taxonomy" id="525365"/>
    <lineage>
        <taxon>Bacteria</taxon>
        <taxon>Bacillati</taxon>
        <taxon>Bacillota</taxon>
        <taxon>Bacilli</taxon>
        <taxon>Lactobacillales</taxon>
        <taxon>Lactobacillaceae</taxon>
        <taxon>Lactobacillus</taxon>
    </lineage>
</organism>
<name>C2EPL7_9LACO</name>
<proteinExistence type="predicted"/>
<accession>C2EPL7</accession>
<dbReference type="EMBL" id="ACGU01000070">
    <property type="protein sequence ID" value="EEJ71593.1"/>
    <property type="molecule type" value="Genomic_DNA"/>
</dbReference>
<comment type="caution">
    <text evidence="2">The sequence shown here is derived from an EMBL/GenBank/DDBJ whole genome shotgun (WGS) entry which is preliminary data.</text>
</comment>
<feature type="domain" description="Transposase IS116/IS110/IS902 C-terminal" evidence="1">
    <location>
        <begin position="93"/>
        <end position="137"/>
    </location>
</feature>
<evidence type="ECO:0000259" key="1">
    <source>
        <dbReference type="Pfam" id="PF02371"/>
    </source>
</evidence>